<dbReference type="AlphaFoldDB" id="A0A2H9VUX1"/>
<evidence type="ECO:0008006" key="4">
    <source>
        <dbReference type="Google" id="ProtNLM"/>
    </source>
</evidence>
<evidence type="ECO:0000256" key="1">
    <source>
        <dbReference type="SAM" id="SignalP"/>
    </source>
</evidence>
<dbReference type="Proteomes" id="UP000242687">
    <property type="component" value="Unassembled WGS sequence"/>
</dbReference>
<accession>A0A2H9VUX1</accession>
<gene>
    <name evidence="2" type="ORF">CLV57_1638</name>
</gene>
<sequence>MKTVSIILIFLLPFTCLGQQAKPDPEKTAINKTIISFLKWYKARLKNGMTYPIAQGGYTDTTTQTRIDWNGVKTYLNEVKESGYFSTVFVNNIRHNFEGIDSIMAKISPSKYSTKIPGMDADFIFPTYEPESFLDHIAEAKTRKFYRIYKKAIVSVNFSRYTNLIFTLTKNVETRKWEIDDIGYDDPQLYKVLKN</sequence>
<dbReference type="EMBL" id="PGFJ01000001">
    <property type="protein sequence ID" value="PJJ84624.1"/>
    <property type="molecule type" value="Genomic_DNA"/>
</dbReference>
<organism evidence="2 3">
    <name type="scientific">Mucilaginibacter auburnensis</name>
    <dbReference type="NCBI Taxonomy" id="1457233"/>
    <lineage>
        <taxon>Bacteria</taxon>
        <taxon>Pseudomonadati</taxon>
        <taxon>Bacteroidota</taxon>
        <taxon>Sphingobacteriia</taxon>
        <taxon>Sphingobacteriales</taxon>
        <taxon>Sphingobacteriaceae</taxon>
        <taxon>Mucilaginibacter</taxon>
    </lineage>
</organism>
<evidence type="ECO:0000313" key="2">
    <source>
        <dbReference type="EMBL" id="PJJ84624.1"/>
    </source>
</evidence>
<dbReference type="OrthoDB" id="766012at2"/>
<dbReference type="RefSeq" id="WP_100340807.1">
    <property type="nucleotide sequence ID" value="NZ_PGFJ01000001.1"/>
</dbReference>
<comment type="caution">
    <text evidence="2">The sequence shown here is derived from an EMBL/GenBank/DDBJ whole genome shotgun (WGS) entry which is preliminary data.</text>
</comment>
<keyword evidence="1" id="KW-0732">Signal</keyword>
<name>A0A2H9VUX1_9SPHI</name>
<feature type="chain" id="PRO_5014152631" description="DUF3828 domain-containing protein" evidence="1">
    <location>
        <begin position="22"/>
        <end position="195"/>
    </location>
</feature>
<reference evidence="2 3" key="1">
    <citation type="submission" date="2017-11" db="EMBL/GenBank/DDBJ databases">
        <title>Genomic Encyclopedia of Archaeal and Bacterial Type Strains, Phase II (KMG-II): From Individual Species to Whole Genera.</title>
        <authorList>
            <person name="Goeker M."/>
        </authorList>
    </citation>
    <scope>NUCLEOTIDE SEQUENCE [LARGE SCALE GENOMIC DNA]</scope>
    <source>
        <strain evidence="2 3">DSM 28175</strain>
    </source>
</reference>
<protein>
    <recommendedName>
        <fullName evidence="4">DUF3828 domain-containing protein</fullName>
    </recommendedName>
</protein>
<evidence type="ECO:0000313" key="3">
    <source>
        <dbReference type="Proteomes" id="UP000242687"/>
    </source>
</evidence>
<proteinExistence type="predicted"/>
<keyword evidence="3" id="KW-1185">Reference proteome</keyword>
<feature type="signal peptide" evidence="1">
    <location>
        <begin position="1"/>
        <end position="21"/>
    </location>
</feature>